<proteinExistence type="inferred from homology"/>
<comment type="subcellular location">
    <subcellularLocation>
        <location evidence="1 7">Cell membrane</location>
        <topology evidence="1 7">Multi-pass membrane protein</topology>
    </subcellularLocation>
</comment>
<dbReference type="InterPro" id="IPR000515">
    <property type="entry name" value="MetI-like"/>
</dbReference>
<name>A0A370L4T3_9HYPH</name>
<dbReference type="OrthoDB" id="9805884at2"/>
<dbReference type="GO" id="GO:0055085">
    <property type="term" value="P:transmembrane transport"/>
    <property type="evidence" value="ECO:0007669"/>
    <property type="project" value="InterPro"/>
</dbReference>
<evidence type="ECO:0000256" key="7">
    <source>
        <dbReference type="RuleBase" id="RU363032"/>
    </source>
</evidence>
<keyword evidence="10" id="KW-1185">Reference proteome</keyword>
<dbReference type="PANTHER" id="PTHR43386:SF26">
    <property type="entry name" value="ABC TRANSPORTER PERMEASE PROTEIN"/>
    <property type="match status" value="1"/>
</dbReference>
<feature type="transmembrane region" description="Helical" evidence="7">
    <location>
        <begin position="103"/>
        <end position="128"/>
    </location>
</feature>
<evidence type="ECO:0000259" key="8">
    <source>
        <dbReference type="PROSITE" id="PS50928"/>
    </source>
</evidence>
<feature type="transmembrane region" description="Helical" evidence="7">
    <location>
        <begin position="280"/>
        <end position="304"/>
    </location>
</feature>
<dbReference type="InterPro" id="IPR025966">
    <property type="entry name" value="OppC_N"/>
</dbReference>
<feature type="transmembrane region" description="Helical" evidence="7">
    <location>
        <begin position="31"/>
        <end position="53"/>
    </location>
</feature>
<organism evidence="9 10">
    <name type="scientific">Bosea caraganae</name>
    <dbReference type="NCBI Taxonomy" id="2763117"/>
    <lineage>
        <taxon>Bacteria</taxon>
        <taxon>Pseudomonadati</taxon>
        <taxon>Pseudomonadota</taxon>
        <taxon>Alphaproteobacteria</taxon>
        <taxon>Hyphomicrobiales</taxon>
        <taxon>Boseaceae</taxon>
        <taxon>Bosea</taxon>
    </lineage>
</organism>
<evidence type="ECO:0000256" key="3">
    <source>
        <dbReference type="ARBA" id="ARBA00022475"/>
    </source>
</evidence>
<dbReference type="CDD" id="cd06261">
    <property type="entry name" value="TM_PBP2"/>
    <property type="match status" value="1"/>
</dbReference>
<comment type="caution">
    <text evidence="9">The sequence shown here is derived from an EMBL/GenBank/DDBJ whole genome shotgun (WGS) entry which is preliminary data.</text>
</comment>
<dbReference type="InterPro" id="IPR050366">
    <property type="entry name" value="BP-dependent_transpt_permease"/>
</dbReference>
<dbReference type="GO" id="GO:0005886">
    <property type="term" value="C:plasma membrane"/>
    <property type="evidence" value="ECO:0007669"/>
    <property type="project" value="UniProtKB-SubCell"/>
</dbReference>
<dbReference type="PROSITE" id="PS50928">
    <property type="entry name" value="ABC_TM1"/>
    <property type="match status" value="1"/>
</dbReference>
<gene>
    <name evidence="9" type="ORF">DWE98_16360</name>
</gene>
<sequence>MTMPIPPKKVPSLWARILDSDILASFLRSKVTMVAALIVLLLFIGAAFSPWIAPTNPFDPASVFLADANIPPAWQDGGDPRFIFGTDDQGRDLYSAILYGLRVSLVIGGLGVLLAATIGITLGLLAGYLGGRVDALIMRIADVQLTFPAILIALLIDGVVRGIFQHASREDTALYVLVISIGLSFWVQYARTIRGSTLIERNKDYVHAARLVGLPAPLIMLRHVLPNVIGPVLVILTINLALAVITEATLSFLGVGLPPTQPSLGTLISIGNRYLFSGDWWIVTFPGVTLAILVLAVNLLGDWLRDALNPRLR</sequence>
<keyword evidence="3" id="KW-1003">Cell membrane</keyword>
<evidence type="ECO:0000313" key="10">
    <source>
        <dbReference type="Proteomes" id="UP000255207"/>
    </source>
</evidence>
<evidence type="ECO:0000256" key="4">
    <source>
        <dbReference type="ARBA" id="ARBA00022692"/>
    </source>
</evidence>
<dbReference type="PANTHER" id="PTHR43386">
    <property type="entry name" value="OLIGOPEPTIDE TRANSPORT SYSTEM PERMEASE PROTEIN APPC"/>
    <property type="match status" value="1"/>
</dbReference>
<feature type="transmembrane region" description="Helical" evidence="7">
    <location>
        <begin position="172"/>
        <end position="189"/>
    </location>
</feature>
<comment type="similarity">
    <text evidence="7">Belongs to the binding-protein-dependent transport system permease family.</text>
</comment>
<evidence type="ECO:0000313" key="9">
    <source>
        <dbReference type="EMBL" id="RDJ23715.1"/>
    </source>
</evidence>
<dbReference type="EMBL" id="QQTP01000008">
    <property type="protein sequence ID" value="RDJ23715.1"/>
    <property type="molecule type" value="Genomic_DNA"/>
</dbReference>
<evidence type="ECO:0000256" key="6">
    <source>
        <dbReference type="ARBA" id="ARBA00023136"/>
    </source>
</evidence>
<dbReference type="InterPro" id="IPR035906">
    <property type="entry name" value="MetI-like_sf"/>
</dbReference>
<feature type="transmembrane region" description="Helical" evidence="7">
    <location>
        <begin position="228"/>
        <end position="253"/>
    </location>
</feature>
<feature type="transmembrane region" description="Helical" evidence="7">
    <location>
        <begin position="140"/>
        <end position="160"/>
    </location>
</feature>
<keyword evidence="2 7" id="KW-0813">Transport</keyword>
<protein>
    <submittedName>
        <fullName evidence="9">ABC transporter permease</fullName>
    </submittedName>
</protein>
<evidence type="ECO:0000256" key="2">
    <source>
        <dbReference type="ARBA" id="ARBA00022448"/>
    </source>
</evidence>
<feature type="domain" description="ABC transmembrane type-1" evidence="8">
    <location>
        <begin position="101"/>
        <end position="301"/>
    </location>
</feature>
<dbReference type="Gene3D" id="1.10.3720.10">
    <property type="entry name" value="MetI-like"/>
    <property type="match status" value="1"/>
</dbReference>
<keyword evidence="5 7" id="KW-1133">Transmembrane helix</keyword>
<keyword evidence="6 7" id="KW-0472">Membrane</keyword>
<dbReference type="SUPFAM" id="SSF161098">
    <property type="entry name" value="MetI-like"/>
    <property type="match status" value="1"/>
</dbReference>
<dbReference type="Pfam" id="PF00528">
    <property type="entry name" value="BPD_transp_1"/>
    <property type="match status" value="1"/>
</dbReference>
<dbReference type="Pfam" id="PF12911">
    <property type="entry name" value="OppC_N"/>
    <property type="match status" value="1"/>
</dbReference>
<dbReference type="Proteomes" id="UP000255207">
    <property type="component" value="Unassembled WGS sequence"/>
</dbReference>
<evidence type="ECO:0000256" key="1">
    <source>
        <dbReference type="ARBA" id="ARBA00004651"/>
    </source>
</evidence>
<dbReference type="RefSeq" id="WP_114830340.1">
    <property type="nucleotide sequence ID" value="NZ_QQTO01000035.1"/>
</dbReference>
<keyword evidence="4 7" id="KW-0812">Transmembrane</keyword>
<dbReference type="AlphaFoldDB" id="A0A370L4T3"/>
<evidence type="ECO:0000256" key="5">
    <source>
        <dbReference type="ARBA" id="ARBA00022989"/>
    </source>
</evidence>
<accession>A0A370L4T3</accession>
<reference evidence="10" key="1">
    <citation type="submission" date="2018-07" db="EMBL/GenBank/DDBJ databases">
        <authorList>
            <person name="Safronova V.I."/>
            <person name="Chirak E.R."/>
            <person name="Sazanova A.L."/>
        </authorList>
    </citation>
    <scope>NUCLEOTIDE SEQUENCE [LARGE SCALE GENOMIC DNA]</scope>
    <source>
        <strain evidence="10">RCAM04685</strain>
    </source>
</reference>